<dbReference type="Pfam" id="PF04841">
    <property type="entry name" value="Vps16_N"/>
    <property type="match status" value="2"/>
</dbReference>
<protein>
    <recommendedName>
        <fullName evidence="6">Protein VACUOLELESS1</fullName>
    </recommendedName>
</protein>
<dbReference type="GO" id="GO:0007033">
    <property type="term" value="P:vacuole organization"/>
    <property type="evidence" value="ECO:0007669"/>
    <property type="project" value="InterPro"/>
</dbReference>
<accession>B9EYI1</accession>
<comment type="similarity">
    <text evidence="1">Belongs to the VPS16 family.</text>
</comment>
<dbReference type="GO" id="GO:0005768">
    <property type="term" value="C:endosome"/>
    <property type="evidence" value="ECO:0007669"/>
    <property type="project" value="UniProtKB-ARBA"/>
</dbReference>
<gene>
    <name evidence="5" type="ORF">OsJ_02938</name>
</gene>
<dbReference type="GO" id="GO:0099023">
    <property type="term" value="C:vesicle tethering complex"/>
    <property type="evidence" value="ECO:0007669"/>
    <property type="project" value="UniProtKB-ARBA"/>
</dbReference>
<feature type="region of interest" description="Disordered" evidence="2">
    <location>
        <begin position="32"/>
        <end position="52"/>
    </location>
</feature>
<evidence type="ECO:0000259" key="3">
    <source>
        <dbReference type="Pfam" id="PF04840"/>
    </source>
</evidence>
<reference evidence="5" key="1">
    <citation type="journal article" date="2005" name="PLoS Biol.">
        <title>The genomes of Oryza sativa: a history of duplications.</title>
        <authorList>
            <person name="Yu J."/>
            <person name="Wang J."/>
            <person name="Lin W."/>
            <person name="Li S."/>
            <person name="Li H."/>
            <person name="Zhou J."/>
            <person name="Ni P."/>
            <person name="Dong W."/>
            <person name="Hu S."/>
            <person name="Zeng C."/>
            <person name="Zhang J."/>
            <person name="Zhang Y."/>
            <person name="Li R."/>
            <person name="Xu Z."/>
            <person name="Li S."/>
            <person name="Li X."/>
            <person name="Zheng H."/>
            <person name="Cong L."/>
            <person name="Lin L."/>
            <person name="Yin J."/>
            <person name="Geng J."/>
            <person name="Li G."/>
            <person name="Shi J."/>
            <person name="Liu J."/>
            <person name="Lv H."/>
            <person name="Li J."/>
            <person name="Wang J."/>
            <person name="Deng Y."/>
            <person name="Ran L."/>
            <person name="Shi X."/>
            <person name="Wang X."/>
            <person name="Wu Q."/>
            <person name="Li C."/>
            <person name="Ren X."/>
            <person name="Wang J."/>
            <person name="Wang X."/>
            <person name="Li D."/>
            <person name="Liu D."/>
            <person name="Zhang X."/>
            <person name="Ji Z."/>
            <person name="Zhao W."/>
            <person name="Sun Y."/>
            <person name="Zhang Z."/>
            <person name="Bao J."/>
            <person name="Han Y."/>
            <person name="Dong L."/>
            <person name="Ji J."/>
            <person name="Chen P."/>
            <person name="Wu S."/>
            <person name="Liu J."/>
            <person name="Xiao Y."/>
            <person name="Bu D."/>
            <person name="Tan J."/>
            <person name="Yang L."/>
            <person name="Ye C."/>
            <person name="Zhang J."/>
            <person name="Xu J."/>
            <person name="Zhou Y."/>
            <person name="Yu Y."/>
            <person name="Zhang B."/>
            <person name="Zhuang S."/>
            <person name="Wei H."/>
            <person name="Liu B."/>
            <person name="Lei M."/>
            <person name="Yu H."/>
            <person name="Li Y."/>
            <person name="Xu H."/>
            <person name="Wei S."/>
            <person name="He X."/>
            <person name="Fang L."/>
            <person name="Zhang Z."/>
            <person name="Zhang Y."/>
            <person name="Huang X."/>
            <person name="Su Z."/>
            <person name="Tong W."/>
            <person name="Li J."/>
            <person name="Tong Z."/>
            <person name="Li S."/>
            <person name="Ye J."/>
            <person name="Wang L."/>
            <person name="Fang L."/>
            <person name="Lei T."/>
            <person name="Chen C."/>
            <person name="Chen H."/>
            <person name="Xu Z."/>
            <person name="Li H."/>
            <person name="Huang H."/>
            <person name="Zhang F."/>
            <person name="Xu H."/>
            <person name="Li N."/>
            <person name="Zhao C."/>
            <person name="Li S."/>
            <person name="Dong L."/>
            <person name="Huang Y."/>
            <person name="Li L."/>
            <person name="Xi Y."/>
            <person name="Qi Q."/>
            <person name="Li W."/>
            <person name="Zhang B."/>
            <person name="Hu W."/>
            <person name="Zhang Y."/>
            <person name="Tian X."/>
            <person name="Jiao Y."/>
            <person name="Liang X."/>
            <person name="Jin J."/>
            <person name="Gao L."/>
            <person name="Zheng W."/>
            <person name="Hao B."/>
            <person name="Liu S."/>
            <person name="Wang W."/>
            <person name="Yuan L."/>
            <person name="Cao M."/>
            <person name="McDermott J."/>
            <person name="Samudrala R."/>
            <person name="Wang J."/>
            <person name="Wong G.K."/>
            <person name="Yang H."/>
        </authorList>
    </citation>
    <scope>NUCLEOTIDE SEQUENCE [LARGE SCALE GENOMIC DNA]</scope>
</reference>
<dbReference type="SUPFAM" id="SSF50978">
    <property type="entry name" value="WD40 repeat-like"/>
    <property type="match status" value="1"/>
</dbReference>
<dbReference type="InterPro" id="IPR006926">
    <property type="entry name" value="Vps16_N"/>
</dbReference>
<dbReference type="InterPro" id="IPR015943">
    <property type="entry name" value="WD40/YVTN_repeat-like_dom_sf"/>
</dbReference>
<evidence type="ECO:0000256" key="2">
    <source>
        <dbReference type="SAM" id="MobiDB-lite"/>
    </source>
</evidence>
<reference evidence="5" key="2">
    <citation type="submission" date="2008-12" db="EMBL/GenBank/DDBJ databases">
        <title>Improved gene annotation of the rice (Oryza sativa) genomes.</title>
        <authorList>
            <person name="Wang J."/>
            <person name="Li R."/>
            <person name="Fan W."/>
            <person name="Huang Q."/>
            <person name="Zhang J."/>
            <person name="Zhou Y."/>
            <person name="Hu Y."/>
            <person name="Zi S."/>
            <person name="Li J."/>
            <person name="Ni P."/>
            <person name="Zheng H."/>
            <person name="Zhang Y."/>
            <person name="Zhao M."/>
            <person name="Hao Q."/>
            <person name="McDermott J."/>
            <person name="Samudrala R."/>
            <person name="Kristiansen K."/>
            <person name="Wong G.K.-S."/>
        </authorList>
    </citation>
    <scope>NUCLEOTIDE SEQUENCE</scope>
</reference>
<evidence type="ECO:0000313" key="5">
    <source>
        <dbReference type="EMBL" id="EEE55144.1"/>
    </source>
</evidence>
<dbReference type="Gene3D" id="1.10.150.780">
    <property type="entry name" value="Vps16, C-terminal region"/>
    <property type="match status" value="1"/>
</dbReference>
<organism evidence="5">
    <name type="scientific">Oryza sativa subsp. japonica</name>
    <name type="common">Rice</name>
    <dbReference type="NCBI Taxonomy" id="39947"/>
    <lineage>
        <taxon>Eukaryota</taxon>
        <taxon>Viridiplantae</taxon>
        <taxon>Streptophyta</taxon>
        <taxon>Embryophyta</taxon>
        <taxon>Tracheophyta</taxon>
        <taxon>Spermatophyta</taxon>
        <taxon>Magnoliopsida</taxon>
        <taxon>Liliopsida</taxon>
        <taxon>Poales</taxon>
        <taxon>Poaceae</taxon>
        <taxon>BOP clade</taxon>
        <taxon>Oryzoideae</taxon>
        <taxon>Oryzeae</taxon>
        <taxon>Oryzinae</taxon>
        <taxon>Oryza</taxon>
        <taxon>Oryza sativa</taxon>
    </lineage>
</organism>
<dbReference type="InterPro" id="IPR038132">
    <property type="entry name" value="Vps16_C_sf"/>
</dbReference>
<dbReference type="Gene3D" id="2.130.10.10">
    <property type="entry name" value="YVTN repeat-like/Quinoprotein amine dehydrogenase"/>
    <property type="match status" value="1"/>
</dbReference>
<feature type="compositionally biased region" description="Low complexity" evidence="2">
    <location>
        <begin position="34"/>
        <end position="43"/>
    </location>
</feature>
<dbReference type="Proteomes" id="UP000007752">
    <property type="component" value="Chromosome 1"/>
</dbReference>
<evidence type="ECO:0008006" key="6">
    <source>
        <dbReference type="Google" id="ProtNLM"/>
    </source>
</evidence>
<dbReference type="InterPro" id="IPR016534">
    <property type="entry name" value="VPS16"/>
</dbReference>
<dbReference type="PANTHER" id="PTHR12811">
    <property type="entry name" value="VACUOLAR PROTEIN SORTING VPS16"/>
    <property type="match status" value="1"/>
</dbReference>
<dbReference type="PIRSF" id="PIRSF007949">
    <property type="entry name" value="VPS16"/>
    <property type="match status" value="1"/>
</dbReference>
<dbReference type="GO" id="GO:0006886">
    <property type="term" value="P:intracellular protein transport"/>
    <property type="evidence" value="ECO:0007669"/>
    <property type="project" value="InterPro"/>
</dbReference>
<dbReference type="EMBL" id="CM000138">
    <property type="protein sequence ID" value="EEE55144.1"/>
    <property type="molecule type" value="Genomic_DNA"/>
</dbReference>
<feature type="domain" description="Vps16 C-terminal" evidence="3">
    <location>
        <begin position="678"/>
        <end position="962"/>
    </location>
</feature>
<proteinExistence type="inferred from homology"/>
<dbReference type="PANTHER" id="PTHR12811:SF0">
    <property type="entry name" value="VACUOLAR PROTEIN SORTING-ASSOCIATED PROTEIN 16 HOMOLOG"/>
    <property type="match status" value="1"/>
</dbReference>
<dbReference type="InterPro" id="IPR006925">
    <property type="entry name" value="Vps16_C"/>
</dbReference>
<feature type="domain" description="Vps16 N-terminal" evidence="4">
    <location>
        <begin position="62"/>
        <end position="292"/>
    </location>
</feature>
<dbReference type="AlphaFoldDB" id="B9EYI1"/>
<dbReference type="GO" id="GO:0098588">
    <property type="term" value="C:bounding membrane of organelle"/>
    <property type="evidence" value="ECO:0007669"/>
    <property type="project" value="UniProtKB-ARBA"/>
</dbReference>
<dbReference type="InterPro" id="IPR036322">
    <property type="entry name" value="WD40_repeat_dom_sf"/>
</dbReference>
<name>B9EYI1_ORYSJ</name>
<evidence type="ECO:0000256" key="1">
    <source>
        <dbReference type="ARBA" id="ARBA00009250"/>
    </source>
</evidence>
<evidence type="ECO:0000259" key="4">
    <source>
        <dbReference type="Pfam" id="PF04841"/>
    </source>
</evidence>
<sequence length="988" mass="107093">MSSSVSVAAEWDLLSDRFYRRITVYSPLPWSPPSAAAASSSSTSGGGGGGGGSGGVLGRLDLSTHIVAAAPFGGPIAAVRDDSKIVQLHSEPSRRRLLLYSSSGHPIASSPWPPQLPRLHSLAFSSSLNLVALLSDGSLLRFRLPDLKPNPSPTPVPLLPTSSGGVADAAFWGGGVAVLTEDNRVVVTTDIDAADPHPREFADPCVGQDEQVLCMAVVEPQFVMSGSPEVLLAVGDRVLAVDEDDVQTLGLELEIGPVQKMAVSPNGKLLAAFAHDGRLLVIPTDFSKIIFDSLNLVALLSDGSLLRFRLPDLKPNPSPTPVPLLPTSSGGVADAAFWGGGVAVLTEDNRVVVTTDIDAADPHPREFADPCVGQDEQVLCMAVVEPQFVMSGSPEVLLAVGDRVLAVDEDDVQTLGLELEIGPVQKMAVSPNGKLLAAFAHDGRLLVIPTDFSKIIFEYECDSALPPDQIAWCGLDSVLLYWSAALLMVGPNGDPVLYNYDEPIKLIPECDGVRILSNSNMEFLHRVPDSTTSIFGIGSMSPAALLYDARDHYDKQSAKAYDNYQLISSSLPEAIEACIDAAGHEFDISRQHALLRAATYGPGFLQIGMPLTIQQYKLLTAPVLIGRLINANQHLLALRISEYLNLNPEVVIMHWACEKITASAAIPDTVLLEGLLDKIPLLLSIDEQDKALSKAIESGDTDLVYLVLFHIWQKVAVEKSAPLDFFGVINARPLARDLFMAYARHSKHEALKDFFLSTGRLQDAAFLLLKESRELERNPMASKGSPLHGPQVRLIEQAHRLFAETKEHVFESKASEEHAKLLRSQHELEVSTKQAIFVGSSVSDTIKTCIAMGNERAALKVKSEFKVPDKRWYWLKSCALATVGNWDALEKFSKERRPPGGYKPFVEACIDAGQKTEALKYIPKLTDPRERSEAYARIKMAKEAAEAASQVKDSDELFGRLKLTLAQNTAAASIFDTLRDRLSFQGTY</sequence>
<feature type="domain" description="Vps16 N-terminal" evidence="4">
    <location>
        <begin position="337"/>
        <end position="607"/>
    </location>
</feature>
<dbReference type="Pfam" id="PF04840">
    <property type="entry name" value="Vps16_C"/>
    <property type="match status" value="1"/>
</dbReference>
<dbReference type="FunFam" id="1.10.150.780:FF:000001">
    <property type="entry name" value="Vacuolar protein sorting-associated protein 16 homolog"/>
    <property type="match status" value="1"/>
</dbReference>